<reference evidence="14" key="1">
    <citation type="submission" date="2016-09" db="EMBL/GenBank/DDBJ databases">
        <authorList>
            <person name="Wibberg D."/>
        </authorList>
    </citation>
    <scope>NUCLEOTIDE SEQUENCE [LARGE SCALE GENOMIC DNA]</scope>
</reference>
<dbReference type="InterPro" id="IPR006144">
    <property type="entry name" value="Secretion_HlyD_CS"/>
</dbReference>
<keyword evidence="5 9" id="KW-0997">Cell inner membrane</keyword>
<accession>A0A1M4N1H9</accession>
<dbReference type="InterPro" id="IPR058781">
    <property type="entry name" value="HH_AprE-like"/>
</dbReference>
<feature type="domain" description="AprE-like long alpha-helical hairpin" evidence="11">
    <location>
        <begin position="91"/>
        <end position="176"/>
    </location>
</feature>
<feature type="domain" description="AprE-like beta-barrel" evidence="12">
    <location>
        <begin position="275"/>
        <end position="369"/>
    </location>
</feature>
<comment type="subcellular location">
    <subcellularLocation>
        <location evidence="1 9">Cell inner membrane</location>
        <topology evidence="1 9">Single-pass membrane protein</topology>
    </subcellularLocation>
</comment>
<evidence type="ECO:0000256" key="4">
    <source>
        <dbReference type="ARBA" id="ARBA00022475"/>
    </source>
</evidence>
<dbReference type="PANTHER" id="PTHR30386:SF26">
    <property type="entry name" value="TRANSPORT PROTEIN COMB"/>
    <property type="match status" value="1"/>
</dbReference>
<evidence type="ECO:0000256" key="2">
    <source>
        <dbReference type="ARBA" id="ARBA00009477"/>
    </source>
</evidence>
<dbReference type="GO" id="GO:0005886">
    <property type="term" value="C:plasma membrane"/>
    <property type="evidence" value="ECO:0007669"/>
    <property type="project" value="UniProtKB-SubCell"/>
</dbReference>
<feature type="transmembrane region" description="Helical" evidence="9">
    <location>
        <begin position="18"/>
        <end position="42"/>
    </location>
</feature>
<dbReference type="GO" id="GO:0009306">
    <property type="term" value="P:protein secretion"/>
    <property type="evidence" value="ECO:0007669"/>
    <property type="project" value="InterPro"/>
</dbReference>
<name>A0A1M4N1H9_9RHOB</name>
<evidence type="ECO:0000313" key="14">
    <source>
        <dbReference type="Proteomes" id="UP000184085"/>
    </source>
</evidence>
<keyword evidence="14" id="KW-1185">Reference proteome</keyword>
<dbReference type="NCBIfam" id="TIGR01843">
    <property type="entry name" value="type_I_hlyD"/>
    <property type="match status" value="1"/>
</dbReference>
<evidence type="ECO:0000313" key="13">
    <source>
        <dbReference type="EMBL" id="SCM68681.1"/>
    </source>
</evidence>
<dbReference type="PANTHER" id="PTHR30386">
    <property type="entry name" value="MEMBRANE FUSION SUBUNIT OF EMRAB-TOLC MULTIDRUG EFFLUX PUMP"/>
    <property type="match status" value="1"/>
</dbReference>
<evidence type="ECO:0000259" key="11">
    <source>
        <dbReference type="Pfam" id="PF25994"/>
    </source>
</evidence>
<evidence type="ECO:0000256" key="5">
    <source>
        <dbReference type="ARBA" id="ARBA00022519"/>
    </source>
</evidence>
<keyword evidence="8 9" id="KW-0472">Membrane</keyword>
<keyword evidence="7 9" id="KW-1133">Transmembrane helix</keyword>
<dbReference type="PRINTS" id="PR01490">
    <property type="entry name" value="RTXTOXIND"/>
</dbReference>
<evidence type="ECO:0000259" key="12">
    <source>
        <dbReference type="Pfam" id="PF26002"/>
    </source>
</evidence>
<keyword evidence="4 9" id="KW-1003">Cell membrane</keyword>
<dbReference type="SUPFAM" id="SSF111369">
    <property type="entry name" value="HlyD-like secretion proteins"/>
    <property type="match status" value="2"/>
</dbReference>
<keyword evidence="10" id="KW-0175">Coiled coil</keyword>
<evidence type="ECO:0000256" key="9">
    <source>
        <dbReference type="RuleBase" id="RU365093"/>
    </source>
</evidence>
<proteinExistence type="inferred from homology"/>
<keyword evidence="3 9" id="KW-0813">Transport</keyword>
<dbReference type="InterPro" id="IPR050739">
    <property type="entry name" value="MFP"/>
</dbReference>
<dbReference type="Gene3D" id="2.40.50.100">
    <property type="match status" value="1"/>
</dbReference>
<protein>
    <recommendedName>
        <fullName evidence="9">Membrane fusion protein (MFP) family protein</fullName>
    </recommendedName>
</protein>
<dbReference type="Pfam" id="PF25994">
    <property type="entry name" value="HH_AprE"/>
    <property type="match status" value="1"/>
</dbReference>
<dbReference type="Proteomes" id="UP000184085">
    <property type="component" value="Unassembled WGS sequence"/>
</dbReference>
<evidence type="ECO:0000256" key="10">
    <source>
        <dbReference type="SAM" id="Coils"/>
    </source>
</evidence>
<gene>
    <name evidence="13" type="ORF">KARMA_2906</name>
</gene>
<feature type="coiled-coil region" evidence="10">
    <location>
        <begin position="210"/>
        <end position="237"/>
    </location>
</feature>
<sequence>MTTLSTEFEGRTRGPSRIIWMTGAVLIAFIVWAALAPLDVIVRGQGEMISSSRPQIIQNLEGGILAELYVKEGDQVDRGQMLARLHGTQFKSEVDDIAAQVTALEIRRARLEAELAGEFSFDVPAAMQEAAPEIVASERKLLEARQSDYVKSRDGAQQVLNQASEEQALLEKLLERKIVALIEVTRARKATADAQKRYDEIVTQTDLQRAESYSETLKELNTLKQNLKASRDQLDRTTLISPMRGVVNNLAVTTIGGVVRSGEEIMQIIPMDDELFVEAKIKPKDIAQVRPGQKATIKLSSYDYTIYGALNGEVELVSADTFKDERSSAPDGDPHYKVTVRVDLSNLTERQREIEMRPGMLATVELYTGEKTVLQYLLKPLYKSQEALREP</sequence>
<dbReference type="RefSeq" id="WP_072707468.1">
    <property type="nucleotide sequence ID" value="NZ_FMJB01000057.1"/>
</dbReference>
<organism evidence="13 14">
    <name type="scientific">Donghicola eburneus</name>
    <dbReference type="NCBI Taxonomy" id="393278"/>
    <lineage>
        <taxon>Bacteria</taxon>
        <taxon>Pseudomonadati</taxon>
        <taxon>Pseudomonadota</taxon>
        <taxon>Alphaproteobacteria</taxon>
        <taxon>Rhodobacterales</taxon>
        <taxon>Roseobacteraceae</taxon>
        <taxon>Donghicola</taxon>
    </lineage>
</organism>
<dbReference type="AlphaFoldDB" id="A0A1M4N1H9"/>
<evidence type="ECO:0000256" key="6">
    <source>
        <dbReference type="ARBA" id="ARBA00022692"/>
    </source>
</evidence>
<evidence type="ECO:0000256" key="3">
    <source>
        <dbReference type="ARBA" id="ARBA00022448"/>
    </source>
</evidence>
<dbReference type="PROSITE" id="PS00543">
    <property type="entry name" value="HLYD_FAMILY"/>
    <property type="match status" value="1"/>
</dbReference>
<dbReference type="EMBL" id="FMJB01000057">
    <property type="protein sequence ID" value="SCM68681.1"/>
    <property type="molecule type" value="Genomic_DNA"/>
</dbReference>
<dbReference type="InterPro" id="IPR058982">
    <property type="entry name" value="Beta-barrel_AprE"/>
</dbReference>
<evidence type="ECO:0000256" key="8">
    <source>
        <dbReference type="ARBA" id="ARBA00023136"/>
    </source>
</evidence>
<dbReference type="Gene3D" id="2.40.30.170">
    <property type="match status" value="1"/>
</dbReference>
<evidence type="ECO:0000256" key="7">
    <source>
        <dbReference type="ARBA" id="ARBA00022989"/>
    </source>
</evidence>
<comment type="similarity">
    <text evidence="2 9">Belongs to the membrane fusion protein (MFP) (TC 8.A.1) family.</text>
</comment>
<evidence type="ECO:0000256" key="1">
    <source>
        <dbReference type="ARBA" id="ARBA00004377"/>
    </source>
</evidence>
<keyword evidence="6 9" id="KW-0812">Transmembrane</keyword>
<dbReference type="Pfam" id="PF26002">
    <property type="entry name" value="Beta-barrel_AprE"/>
    <property type="match status" value="1"/>
</dbReference>
<dbReference type="InterPro" id="IPR010129">
    <property type="entry name" value="T1SS_HlyD"/>
</dbReference>